<sequence>MHQRSAFGVLPTLPTVDHDALSPLNPTRLATLTLRAYPLDWSVACLRGVEDCHSAARYALWGSFVFASVCDSLGLSIPPETLPPAELYAPYIFIFAHRLGEPLDARVYALIKPPDSGLASVAQASLVAPGSRCVPCSDYLGEGAAMATKGYIQMDSS</sequence>
<dbReference type="Proteomes" id="UP000298030">
    <property type="component" value="Unassembled WGS sequence"/>
</dbReference>
<keyword evidence="2" id="KW-1185">Reference proteome</keyword>
<dbReference type="AlphaFoldDB" id="A0A4Y7SZG9"/>
<name>A0A4Y7SZG9_COPMI</name>
<gene>
    <name evidence="1" type="ORF">FA13DRAFT_946308</name>
</gene>
<evidence type="ECO:0000313" key="1">
    <source>
        <dbReference type="EMBL" id="TEB27232.1"/>
    </source>
</evidence>
<reference evidence="1 2" key="1">
    <citation type="journal article" date="2019" name="Nat. Ecol. Evol.">
        <title>Megaphylogeny resolves global patterns of mushroom evolution.</title>
        <authorList>
            <person name="Varga T."/>
            <person name="Krizsan K."/>
            <person name="Foldi C."/>
            <person name="Dima B."/>
            <person name="Sanchez-Garcia M."/>
            <person name="Sanchez-Ramirez S."/>
            <person name="Szollosi G.J."/>
            <person name="Szarkandi J.G."/>
            <person name="Papp V."/>
            <person name="Albert L."/>
            <person name="Andreopoulos W."/>
            <person name="Angelini C."/>
            <person name="Antonin V."/>
            <person name="Barry K.W."/>
            <person name="Bougher N.L."/>
            <person name="Buchanan P."/>
            <person name="Buyck B."/>
            <person name="Bense V."/>
            <person name="Catcheside P."/>
            <person name="Chovatia M."/>
            <person name="Cooper J."/>
            <person name="Damon W."/>
            <person name="Desjardin D."/>
            <person name="Finy P."/>
            <person name="Geml J."/>
            <person name="Haridas S."/>
            <person name="Hughes K."/>
            <person name="Justo A."/>
            <person name="Karasinski D."/>
            <person name="Kautmanova I."/>
            <person name="Kiss B."/>
            <person name="Kocsube S."/>
            <person name="Kotiranta H."/>
            <person name="LaButti K.M."/>
            <person name="Lechner B.E."/>
            <person name="Liimatainen K."/>
            <person name="Lipzen A."/>
            <person name="Lukacs Z."/>
            <person name="Mihaltcheva S."/>
            <person name="Morgado L.N."/>
            <person name="Niskanen T."/>
            <person name="Noordeloos M.E."/>
            <person name="Ohm R.A."/>
            <person name="Ortiz-Santana B."/>
            <person name="Ovrebo C."/>
            <person name="Racz N."/>
            <person name="Riley R."/>
            <person name="Savchenko A."/>
            <person name="Shiryaev A."/>
            <person name="Soop K."/>
            <person name="Spirin V."/>
            <person name="Szebenyi C."/>
            <person name="Tomsovsky M."/>
            <person name="Tulloss R.E."/>
            <person name="Uehling J."/>
            <person name="Grigoriev I.V."/>
            <person name="Vagvolgyi C."/>
            <person name="Papp T."/>
            <person name="Martin F.M."/>
            <person name="Miettinen O."/>
            <person name="Hibbett D.S."/>
            <person name="Nagy L.G."/>
        </authorList>
    </citation>
    <scope>NUCLEOTIDE SEQUENCE [LARGE SCALE GENOMIC DNA]</scope>
    <source>
        <strain evidence="1 2">FP101781</strain>
    </source>
</reference>
<evidence type="ECO:0000313" key="2">
    <source>
        <dbReference type="Proteomes" id="UP000298030"/>
    </source>
</evidence>
<protein>
    <submittedName>
        <fullName evidence="1">Uncharacterized protein</fullName>
    </submittedName>
</protein>
<dbReference type="EMBL" id="QPFP01000041">
    <property type="protein sequence ID" value="TEB27232.1"/>
    <property type="molecule type" value="Genomic_DNA"/>
</dbReference>
<comment type="caution">
    <text evidence="1">The sequence shown here is derived from an EMBL/GenBank/DDBJ whole genome shotgun (WGS) entry which is preliminary data.</text>
</comment>
<accession>A0A4Y7SZG9</accession>
<proteinExistence type="predicted"/>
<organism evidence="1 2">
    <name type="scientific">Coprinellus micaceus</name>
    <name type="common">Glistening ink-cap mushroom</name>
    <name type="synonym">Coprinus micaceus</name>
    <dbReference type="NCBI Taxonomy" id="71717"/>
    <lineage>
        <taxon>Eukaryota</taxon>
        <taxon>Fungi</taxon>
        <taxon>Dikarya</taxon>
        <taxon>Basidiomycota</taxon>
        <taxon>Agaricomycotina</taxon>
        <taxon>Agaricomycetes</taxon>
        <taxon>Agaricomycetidae</taxon>
        <taxon>Agaricales</taxon>
        <taxon>Agaricineae</taxon>
        <taxon>Psathyrellaceae</taxon>
        <taxon>Coprinellus</taxon>
    </lineage>
</organism>